<sequence>MCMRARMCAHARARRLAGVWRKPALVRSQTCTRCDDAHASASAHARDLVQTQNCKCTDVRAIFIVNTPSSCSCACMRIPAVPSTQVRTFVRLRPLAYLQRTAAGVHACDSSAAGSLASHKCSRMLPLEGGRVQRIGAGAFECSCVLACAVLIASGLFTFESPASSGHQLVLPPVLSLCVSCPLPLLTCFQSNLSFSLPSAHQQFFLRARFLYPTSPFQQSWLGQRKLLKLKQSTQKSYSASCLIPVK</sequence>
<dbReference type="EMBL" id="HBIZ01063605">
    <property type="protein sequence ID" value="CAE0786579.1"/>
    <property type="molecule type" value="Transcribed_RNA"/>
</dbReference>
<reference evidence="2" key="1">
    <citation type="submission" date="2021-01" db="EMBL/GenBank/DDBJ databases">
        <authorList>
            <person name="Corre E."/>
            <person name="Pelletier E."/>
            <person name="Niang G."/>
            <person name="Scheremetjew M."/>
            <person name="Finn R."/>
            <person name="Kale V."/>
            <person name="Holt S."/>
            <person name="Cochrane G."/>
            <person name="Meng A."/>
            <person name="Brown T."/>
            <person name="Cohen L."/>
        </authorList>
    </citation>
    <scope>NUCLEOTIDE SEQUENCE</scope>
    <source>
        <strain evidence="2">CCMP645</strain>
    </source>
</reference>
<evidence type="ECO:0000313" key="2">
    <source>
        <dbReference type="EMBL" id="CAE0786580.1"/>
    </source>
</evidence>
<dbReference type="EMBL" id="HBIZ01063606">
    <property type="protein sequence ID" value="CAE0786580.1"/>
    <property type="molecule type" value="Transcribed_RNA"/>
</dbReference>
<proteinExistence type="predicted"/>
<dbReference type="AlphaFoldDB" id="A0A6T0E3Q3"/>
<protein>
    <submittedName>
        <fullName evidence="2">Uncharacterized protein</fullName>
    </submittedName>
</protein>
<name>A0A6T0E3Q3_CHRCT</name>
<gene>
    <name evidence="1" type="ORF">PCAR00345_LOCUS39287</name>
    <name evidence="2" type="ORF">PCAR00345_LOCUS39288</name>
</gene>
<evidence type="ECO:0000313" key="1">
    <source>
        <dbReference type="EMBL" id="CAE0786579.1"/>
    </source>
</evidence>
<accession>A0A6T0E3Q3</accession>
<organism evidence="2">
    <name type="scientific">Chrysotila carterae</name>
    <name type="common">Marine alga</name>
    <name type="synonym">Syracosphaera carterae</name>
    <dbReference type="NCBI Taxonomy" id="13221"/>
    <lineage>
        <taxon>Eukaryota</taxon>
        <taxon>Haptista</taxon>
        <taxon>Haptophyta</taxon>
        <taxon>Prymnesiophyceae</taxon>
        <taxon>Isochrysidales</taxon>
        <taxon>Isochrysidaceae</taxon>
        <taxon>Chrysotila</taxon>
    </lineage>
</organism>